<name>A0A813Q067_9BILA</name>
<evidence type="ECO:0000313" key="3">
    <source>
        <dbReference type="EMBL" id="CAF0814896.1"/>
    </source>
</evidence>
<proteinExistence type="predicted"/>
<comment type="caution">
    <text evidence="1">The sequence shown here is derived from an EMBL/GenBank/DDBJ whole genome shotgun (WGS) entry which is preliminary data.</text>
</comment>
<gene>
    <name evidence="1" type="ORF">BJG266_LOCUS2999</name>
    <name evidence="2" type="ORF">QVE165_LOCUS2529</name>
    <name evidence="3" type="ORF">QVE165_LOCUS4941</name>
</gene>
<evidence type="ECO:0000313" key="4">
    <source>
        <dbReference type="Proteomes" id="UP000663832"/>
    </source>
</evidence>
<keyword evidence="4" id="KW-1185">Reference proteome</keyword>
<evidence type="ECO:0000313" key="5">
    <source>
        <dbReference type="Proteomes" id="UP000663877"/>
    </source>
</evidence>
<evidence type="ECO:0000313" key="2">
    <source>
        <dbReference type="EMBL" id="CAF0769648.1"/>
    </source>
</evidence>
<dbReference type="EMBL" id="CAJNOM010000019">
    <property type="protein sequence ID" value="CAF0814896.1"/>
    <property type="molecule type" value="Genomic_DNA"/>
</dbReference>
<organism evidence="1 5">
    <name type="scientific">Adineta steineri</name>
    <dbReference type="NCBI Taxonomy" id="433720"/>
    <lineage>
        <taxon>Eukaryota</taxon>
        <taxon>Metazoa</taxon>
        <taxon>Spiralia</taxon>
        <taxon>Gnathifera</taxon>
        <taxon>Rotifera</taxon>
        <taxon>Eurotatoria</taxon>
        <taxon>Bdelloidea</taxon>
        <taxon>Adinetida</taxon>
        <taxon>Adinetidae</taxon>
        <taxon>Adineta</taxon>
    </lineage>
</organism>
<dbReference type="AlphaFoldDB" id="A0A813Q067"/>
<evidence type="ECO:0000313" key="1">
    <source>
        <dbReference type="EMBL" id="CAF0760925.1"/>
    </source>
</evidence>
<protein>
    <submittedName>
        <fullName evidence="1">Uncharacterized protein</fullName>
    </submittedName>
</protein>
<dbReference type="Proteomes" id="UP000663832">
    <property type="component" value="Unassembled WGS sequence"/>
</dbReference>
<dbReference type="EMBL" id="CAJNOM010000008">
    <property type="protein sequence ID" value="CAF0769648.1"/>
    <property type="molecule type" value="Genomic_DNA"/>
</dbReference>
<sequence length="228" mass="26737">MTIANRRVNMQRMQNVLLIWLDININVYDVDCNDKMKQLKRVVNNLNTFTDDKQCLEFIQKNTNNKICMVVSGSLGKRIVPHVRDISQVDSIFIFCHKQDLYKQLADGWFKIKGVFTDITSVCEALKKAARQCEQDATSISIVEPNKTDQLDPSFMYSQVLKEILLTIDFEEKHITEFIQYYRGTLAKNSIDSRTIEELKGYRKQQPIWWYSSKCYLYLKLNEALRLA</sequence>
<dbReference type="EMBL" id="CAJNOI010000007">
    <property type="protein sequence ID" value="CAF0760925.1"/>
    <property type="molecule type" value="Genomic_DNA"/>
</dbReference>
<dbReference type="Proteomes" id="UP000663877">
    <property type="component" value="Unassembled WGS sequence"/>
</dbReference>
<dbReference type="OrthoDB" id="10056142at2759"/>
<reference evidence="1" key="1">
    <citation type="submission" date="2021-02" db="EMBL/GenBank/DDBJ databases">
        <authorList>
            <person name="Nowell W R."/>
        </authorList>
    </citation>
    <scope>NUCLEOTIDE SEQUENCE</scope>
</reference>
<accession>A0A813Q067</accession>